<sequence length="258" mass="28552">MADDEKSQRNSTDKVKMEDETSSLDTVKKAEPSENISIVRSLEGISEEILEKVHETKPSLEKVYDGKITVESKIALEKHEIDKEKGHSEHEVVSTPSLDPSMATVGESLSPATFEKGMKAGSERIVRNQSDIFSLKTQTSVESSIFSVNGSPSRKVIYRRVASPSNVFPFDKTHTEPPANIGKPLDRVNDSKEYCDLKRPSSSIRNPLTGTGLNSNDEYRFKGTKRRDGNPVLGVGYTPEAMPSSQRIPPGGYSHKLW</sequence>
<feature type="compositionally biased region" description="Basic and acidic residues" evidence="6">
    <location>
        <begin position="82"/>
        <end position="92"/>
    </location>
</feature>
<dbReference type="GO" id="GO:0005737">
    <property type="term" value="C:cytoplasm"/>
    <property type="evidence" value="ECO:0007669"/>
    <property type="project" value="UniProtKB-SubCell"/>
</dbReference>
<feature type="compositionally biased region" description="Basic and acidic residues" evidence="6">
    <location>
        <begin position="217"/>
        <end position="229"/>
    </location>
</feature>
<evidence type="ECO:0000256" key="1">
    <source>
        <dbReference type="ARBA" id="ARBA00004123"/>
    </source>
</evidence>
<dbReference type="GO" id="GO:0005634">
    <property type="term" value="C:nucleus"/>
    <property type="evidence" value="ECO:0007669"/>
    <property type="project" value="UniProtKB-SubCell"/>
</dbReference>
<proteinExistence type="predicted"/>
<comment type="subcellular location">
    <subcellularLocation>
        <location evidence="2">Cytoplasm</location>
    </subcellularLocation>
    <subcellularLocation>
        <location evidence="1">Nucleus</location>
    </subcellularLocation>
</comment>
<evidence type="ECO:0000256" key="6">
    <source>
        <dbReference type="SAM" id="MobiDB-lite"/>
    </source>
</evidence>
<keyword evidence="4" id="KW-0597">Phosphoprotein</keyword>
<keyword evidence="3" id="KW-0963">Cytoplasm</keyword>
<accession>A0A9P0PZN9</accession>
<keyword evidence="5" id="KW-0539">Nucleus</keyword>
<organism evidence="7 8">
    <name type="scientific">Acanthoscelides obtectus</name>
    <name type="common">Bean weevil</name>
    <name type="synonym">Bruchus obtectus</name>
    <dbReference type="NCBI Taxonomy" id="200917"/>
    <lineage>
        <taxon>Eukaryota</taxon>
        <taxon>Metazoa</taxon>
        <taxon>Ecdysozoa</taxon>
        <taxon>Arthropoda</taxon>
        <taxon>Hexapoda</taxon>
        <taxon>Insecta</taxon>
        <taxon>Pterygota</taxon>
        <taxon>Neoptera</taxon>
        <taxon>Endopterygota</taxon>
        <taxon>Coleoptera</taxon>
        <taxon>Polyphaga</taxon>
        <taxon>Cucujiformia</taxon>
        <taxon>Chrysomeloidea</taxon>
        <taxon>Chrysomelidae</taxon>
        <taxon>Bruchinae</taxon>
        <taxon>Bruchini</taxon>
        <taxon>Acanthoscelides</taxon>
    </lineage>
</organism>
<evidence type="ECO:0000313" key="7">
    <source>
        <dbReference type="EMBL" id="CAH2005118.1"/>
    </source>
</evidence>
<keyword evidence="8" id="KW-1185">Reference proteome</keyword>
<gene>
    <name evidence="7" type="ORF">ACAOBT_LOCUS28356</name>
</gene>
<feature type="compositionally biased region" description="Polar residues" evidence="6">
    <location>
        <begin position="200"/>
        <end position="216"/>
    </location>
</feature>
<evidence type="ECO:0000256" key="2">
    <source>
        <dbReference type="ARBA" id="ARBA00004496"/>
    </source>
</evidence>
<feature type="region of interest" description="Disordered" evidence="6">
    <location>
        <begin position="200"/>
        <end position="258"/>
    </location>
</feature>
<evidence type="ECO:0000256" key="5">
    <source>
        <dbReference type="ARBA" id="ARBA00023242"/>
    </source>
</evidence>
<evidence type="ECO:0000313" key="8">
    <source>
        <dbReference type="Proteomes" id="UP001152888"/>
    </source>
</evidence>
<dbReference type="EMBL" id="CAKOFQ010007623">
    <property type="protein sequence ID" value="CAH2005118.1"/>
    <property type="molecule type" value="Genomic_DNA"/>
</dbReference>
<dbReference type="Proteomes" id="UP001152888">
    <property type="component" value="Unassembled WGS sequence"/>
</dbReference>
<dbReference type="AlphaFoldDB" id="A0A9P0PZN9"/>
<evidence type="ECO:0008006" key="9">
    <source>
        <dbReference type="Google" id="ProtNLM"/>
    </source>
</evidence>
<reference evidence="7" key="1">
    <citation type="submission" date="2022-03" db="EMBL/GenBank/DDBJ databases">
        <authorList>
            <person name="Sayadi A."/>
        </authorList>
    </citation>
    <scope>NUCLEOTIDE SEQUENCE</scope>
</reference>
<evidence type="ECO:0000256" key="3">
    <source>
        <dbReference type="ARBA" id="ARBA00022490"/>
    </source>
</evidence>
<dbReference type="InterPro" id="IPR033335">
    <property type="entry name" value="JUPITER"/>
</dbReference>
<protein>
    <recommendedName>
        <fullName evidence="9">Microtubule-associated protein Jupiter</fullName>
    </recommendedName>
</protein>
<dbReference type="OrthoDB" id="6367565at2759"/>
<dbReference type="Pfam" id="PF17054">
    <property type="entry name" value="JUPITER"/>
    <property type="match status" value="1"/>
</dbReference>
<feature type="region of interest" description="Disordered" evidence="6">
    <location>
        <begin position="1"/>
        <end position="32"/>
    </location>
</feature>
<evidence type="ECO:0000256" key="4">
    <source>
        <dbReference type="ARBA" id="ARBA00022553"/>
    </source>
</evidence>
<feature type="compositionally biased region" description="Basic and acidic residues" evidence="6">
    <location>
        <begin position="1"/>
        <end position="19"/>
    </location>
</feature>
<comment type="caution">
    <text evidence="7">The sequence shown here is derived from an EMBL/GenBank/DDBJ whole genome shotgun (WGS) entry which is preliminary data.</text>
</comment>
<feature type="region of interest" description="Disordered" evidence="6">
    <location>
        <begin position="82"/>
        <end position="105"/>
    </location>
</feature>
<name>A0A9P0PZN9_ACAOB</name>